<dbReference type="OrthoDB" id="408631at2759"/>
<dbReference type="Gene3D" id="3.40.50.1820">
    <property type="entry name" value="alpha/beta hydrolase"/>
    <property type="match status" value="1"/>
</dbReference>
<dbReference type="ESTHER" id="9pezi-a0a167snk4">
    <property type="family name" value="Fungal_carboxylesterase_lipase"/>
</dbReference>
<dbReference type="PROSITE" id="PS00941">
    <property type="entry name" value="CARBOXYLESTERASE_B_2"/>
    <property type="match status" value="1"/>
</dbReference>
<evidence type="ECO:0000313" key="5">
    <source>
        <dbReference type="EMBL" id="OAA59785.1"/>
    </source>
</evidence>
<protein>
    <recommendedName>
        <fullName evidence="3">Carboxylic ester hydrolase</fullName>
        <ecNumber evidence="3">3.1.1.-</ecNumber>
    </recommendedName>
</protein>
<comment type="caution">
    <text evidence="5">The sequence shown here is derived from an EMBL/GenBank/DDBJ whole genome shotgun (WGS) entry which is preliminary data.</text>
</comment>
<dbReference type="InterPro" id="IPR002018">
    <property type="entry name" value="CarbesteraseB"/>
</dbReference>
<accession>A0A167SNK4</accession>
<dbReference type="InterPro" id="IPR019826">
    <property type="entry name" value="Carboxylesterase_B_AS"/>
</dbReference>
<feature type="chain" id="PRO_5007749301" description="Carboxylic ester hydrolase" evidence="3">
    <location>
        <begin position="21"/>
        <end position="638"/>
    </location>
</feature>
<keyword evidence="3" id="KW-0732">Signal</keyword>
<sequence>MTAWLRLLVCAVAAWPRAAGQLQHGRTVHLGYAAYTSVFNATTGLHVWKGIRYAQPPVGKLRWQEPRPPLTGNGSGNAPAPPILADHFGPACPQSLPQLPGASALLLPGDEDCLFVNVYAPPFGHNASSPAKRPVLVWIHGGGYGQGDGTQDLSAFLAATNRSIVGVSLQYRLGAFGFLAGGTVRRRGRLNAGLRDQRAALQWVQRHIARFGGDPGRVTVAGESAGAGSILLHATAADANNGQLFRNIFAASPWIPTQPVFDEAIAERHYADFVAAAGCNGTLPGPNASASAFDCLVTRDSLTLQRASNWVSTNPPTPYSNWAFIPVTDGTYVTGPPSVRLATGPVHGRHALIGNNADEGVLLVPATLRTEADLVAWLHAYFHNLEDADVAAVRAAYPVGNDTATNNSAAAAGFETDGVHEPTANDVSSAATGVQQRAYNIYAEASVVCPSYWLATAFAHPPRSTTNKTTTASYHYQYSVPFAAHGADLSAYWGPPGPNQGPDLVQAFREIIARFVLHDNPSLPAPIANGRSLPAADQQAANPATAWPLWQQQQQQQSGGGGCGADLGCSNWTHTLLVLNQTGGTSFAAPAPNGRGTVPEAGPPGQHNRITLADADAWEGGRGARCAFWQQLGPKIPQ</sequence>
<dbReference type="Pfam" id="PF00135">
    <property type="entry name" value="COesterase"/>
    <property type="match status" value="1"/>
</dbReference>
<feature type="domain" description="Carboxylesterase type B" evidence="4">
    <location>
        <begin position="42"/>
        <end position="541"/>
    </location>
</feature>
<dbReference type="InterPro" id="IPR050309">
    <property type="entry name" value="Type-B_Carboxylest/Lipase"/>
</dbReference>
<proteinExistence type="inferred from homology"/>
<comment type="similarity">
    <text evidence="1 3">Belongs to the type-B carboxylesterase/lipase family.</text>
</comment>
<dbReference type="GO" id="GO:0016787">
    <property type="term" value="F:hydrolase activity"/>
    <property type="evidence" value="ECO:0007669"/>
    <property type="project" value="UniProtKB-KW"/>
</dbReference>
<dbReference type="EC" id="3.1.1.-" evidence="3"/>
<dbReference type="InterPro" id="IPR019819">
    <property type="entry name" value="Carboxylesterase_B_CS"/>
</dbReference>
<evidence type="ECO:0000256" key="3">
    <source>
        <dbReference type="RuleBase" id="RU361235"/>
    </source>
</evidence>
<keyword evidence="2 3" id="KW-0378">Hydrolase</keyword>
<feature type="signal peptide" evidence="3">
    <location>
        <begin position="1"/>
        <end position="20"/>
    </location>
</feature>
<evidence type="ECO:0000256" key="1">
    <source>
        <dbReference type="ARBA" id="ARBA00005964"/>
    </source>
</evidence>
<dbReference type="InterPro" id="IPR029058">
    <property type="entry name" value="AB_hydrolase_fold"/>
</dbReference>
<dbReference type="PANTHER" id="PTHR11559">
    <property type="entry name" value="CARBOXYLESTERASE"/>
    <property type="match status" value="1"/>
</dbReference>
<evidence type="ECO:0000259" key="4">
    <source>
        <dbReference type="Pfam" id="PF00135"/>
    </source>
</evidence>
<dbReference type="STRING" id="1081102.A0A167SNK4"/>
<dbReference type="SUPFAM" id="SSF53474">
    <property type="entry name" value="alpha/beta-Hydrolases"/>
    <property type="match status" value="1"/>
</dbReference>
<dbReference type="AlphaFoldDB" id="A0A167SNK4"/>
<reference evidence="5 6" key="1">
    <citation type="journal article" date="2016" name="Genome Biol. Evol.">
        <title>Divergent and convergent evolution of fungal pathogenicity.</title>
        <authorList>
            <person name="Shang Y."/>
            <person name="Xiao G."/>
            <person name="Zheng P."/>
            <person name="Cen K."/>
            <person name="Zhan S."/>
            <person name="Wang C."/>
        </authorList>
    </citation>
    <scope>NUCLEOTIDE SEQUENCE [LARGE SCALE GENOMIC DNA]</scope>
    <source>
        <strain evidence="5 6">RCEF 264</strain>
    </source>
</reference>
<organism evidence="5 6">
    <name type="scientific">Niveomyces insectorum RCEF 264</name>
    <dbReference type="NCBI Taxonomy" id="1081102"/>
    <lineage>
        <taxon>Eukaryota</taxon>
        <taxon>Fungi</taxon>
        <taxon>Dikarya</taxon>
        <taxon>Ascomycota</taxon>
        <taxon>Pezizomycotina</taxon>
        <taxon>Sordariomycetes</taxon>
        <taxon>Hypocreomycetidae</taxon>
        <taxon>Hypocreales</taxon>
        <taxon>Cordycipitaceae</taxon>
        <taxon>Niveomyces</taxon>
    </lineage>
</organism>
<keyword evidence="6" id="KW-1185">Reference proteome</keyword>
<dbReference type="PROSITE" id="PS00122">
    <property type="entry name" value="CARBOXYLESTERASE_B_1"/>
    <property type="match status" value="1"/>
</dbReference>
<evidence type="ECO:0000256" key="2">
    <source>
        <dbReference type="ARBA" id="ARBA00022801"/>
    </source>
</evidence>
<gene>
    <name evidence="5" type="ORF">SPI_05983</name>
</gene>
<dbReference type="EMBL" id="AZHD01000010">
    <property type="protein sequence ID" value="OAA59785.1"/>
    <property type="molecule type" value="Genomic_DNA"/>
</dbReference>
<evidence type="ECO:0000313" key="6">
    <source>
        <dbReference type="Proteomes" id="UP000076874"/>
    </source>
</evidence>
<name>A0A167SNK4_9HYPO</name>
<dbReference type="Proteomes" id="UP000076874">
    <property type="component" value="Unassembled WGS sequence"/>
</dbReference>